<dbReference type="Proteomes" id="UP000230066">
    <property type="component" value="Unassembled WGS sequence"/>
</dbReference>
<name>A0A4E0QTN9_FASHE</name>
<protein>
    <submittedName>
        <fullName evidence="2">Uncharacterized protein</fullName>
    </submittedName>
</protein>
<dbReference type="AlphaFoldDB" id="A0A4E0QTN9"/>
<feature type="transmembrane region" description="Helical" evidence="1">
    <location>
        <begin position="20"/>
        <end position="40"/>
    </location>
</feature>
<comment type="caution">
    <text evidence="2">The sequence shown here is derived from an EMBL/GenBank/DDBJ whole genome shotgun (WGS) entry which is preliminary data.</text>
</comment>
<keyword evidence="3" id="KW-1185">Reference proteome</keyword>
<evidence type="ECO:0000256" key="1">
    <source>
        <dbReference type="SAM" id="Phobius"/>
    </source>
</evidence>
<dbReference type="EMBL" id="JXXN02011328">
    <property type="protein sequence ID" value="THD18465.1"/>
    <property type="molecule type" value="Genomic_DNA"/>
</dbReference>
<keyword evidence="1" id="KW-1133">Transmembrane helix</keyword>
<proteinExistence type="predicted"/>
<evidence type="ECO:0000313" key="3">
    <source>
        <dbReference type="Proteomes" id="UP000230066"/>
    </source>
</evidence>
<accession>A0A4E0QTN9</accession>
<keyword evidence="1" id="KW-0472">Membrane</keyword>
<sequence length="111" mass="12384">MVDLSEPPERDAQPNKPSAIILVVLNVSFALLMLAVLSLIRSFGRRVSALVMRGSLPPMLDAPNALTELRKIRETGIRDSRRVVELWNASISRQLPTLGHESKLRLLLLFS</sequence>
<gene>
    <name evidence="2" type="ORF">D915_011042</name>
</gene>
<keyword evidence="1" id="KW-0812">Transmembrane</keyword>
<reference evidence="2" key="1">
    <citation type="submission" date="2019-03" db="EMBL/GenBank/DDBJ databases">
        <title>Improved annotation for the trematode Fasciola hepatica.</title>
        <authorList>
            <person name="Choi Y.-J."/>
            <person name="Martin J."/>
            <person name="Mitreva M."/>
        </authorList>
    </citation>
    <scope>NUCLEOTIDE SEQUENCE [LARGE SCALE GENOMIC DNA]</scope>
</reference>
<organism evidence="2 3">
    <name type="scientific">Fasciola hepatica</name>
    <name type="common">Liver fluke</name>
    <dbReference type="NCBI Taxonomy" id="6192"/>
    <lineage>
        <taxon>Eukaryota</taxon>
        <taxon>Metazoa</taxon>
        <taxon>Spiralia</taxon>
        <taxon>Lophotrochozoa</taxon>
        <taxon>Platyhelminthes</taxon>
        <taxon>Trematoda</taxon>
        <taxon>Digenea</taxon>
        <taxon>Plagiorchiida</taxon>
        <taxon>Echinostomata</taxon>
        <taxon>Echinostomatoidea</taxon>
        <taxon>Fasciolidae</taxon>
        <taxon>Fasciola</taxon>
    </lineage>
</organism>
<evidence type="ECO:0000313" key="2">
    <source>
        <dbReference type="EMBL" id="THD18465.1"/>
    </source>
</evidence>